<feature type="compositionally biased region" description="Polar residues" evidence="1">
    <location>
        <begin position="313"/>
        <end position="323"/>
    </location>
</feature>
<keyword evidence="4" id="KW-1185">Reference proteome</keyword>
<dbReference type="InterPro" id="IPR013320">
    <property type="entry name" value="ConA-like_dom_sf"/>
</dbReference>
<evidence type="ECO:0000313" key="3">
    <source>
        <dbReference type="EMBL" id="KAK3253287.1"/>
    </source>
</evidence>
<dbReference type="Pfam" id="PF13385">
    <property type="entry name" value="Laminin_G_3"/>
    <property type="match status" value="1"/>
</dbReference>
<evidence type="ECO:0008006" key="5">
    <source>
        <dbReference type="Google" id="ProtNLM"/>
    </source>
</evidence>
<feature type="compositionally biased region" description="Polar residues" evidence="1">
    <location>
        <begin position="895"/>
        <end position="904"/>
    </location>
</feature>
<feature type="compositionally biased region" description="Polar residues" evidence="1">
    <location>
        <begin position="268"/>
        <end position="284"/>
    </location>
</feature>
<feature type="compositionally biased region" description="Polar residues" evidence="1">
    <location>
        <begin position="212"/>
        <end position="226"/>
    </location>
</feature>
<sequence>MRSRCIRGCRKRFLRTLSLLLVTFFGNTEISFARAQHAVRQSGVVELNFEHAALSRGELSVAREDAPPRAALSPTESLFLPTEVSSSNSPPLGKSQSDSIINDENAAVPTVKTGSLQVASGTVEWAARVAEDLHVFDVDRHGSTSLHPASSTRLLRGVEILVDQLLEERARQGLSPDLPDADPSPGAEHSRHEAPERASATTAASPRRKLTETASWQPQVEETASTDLGHEQAPSNTAESAEAAAGHSDSESQAAEATDGIAVPPVRTTGTSGVPLQPQSTSQEPAGMAPEGGSTEGWAARLLQRIAHPWSKASGTSAASSLHQVPGGQGGPTLTAETPGSTTHSFTEALLAGALGYYYPYGTQVNVSEVALLRGGWQLCYDGPYSDRDTKAQQEEASAAQAGSTAAASTADGYYFARCTGEGLLVGARQGAEVGTLAVAAAGVKAEVLRETGREGEARLHNGAYWYHLPGGSVGFAESAAVRVAPWDLEQRFVRCERRVSWRVGETRTTVKGEAAVEAGGRAGCAVLESELLRWHKVAYHHIGRHVLPSDLGARTNRRALISSGQSLVIVYAGTEYWKVPVSGQMTSANIASACSAAGFDAPCPGTPGSCKYAQTNSQCVNTGFTGCENPMEDLGAPLGCSSVGHCRALSDTFIYMDDWGGSGCGTSGSGSWCLLGNYHNNMYALCSGKNAANGTNANGTNAAAAEEADFYGFYGFYGLDLPSTDPGTSDATPEVIDGLGDTLNIHDPLQPTPTPPTEPPGGVRYRDPWLRTFSGSAADAVDLPPVAAPGSSPRTIHLHLRTTASSGNFVVVSTGTAAERRAFNVVSYGSRGRCVGVTGHLHDFHPGHRGHPRACTTVNDGAWHHVAVTLDDAGTLVVYVDGREDNRAPDRRFNTSGQTNFLGRSNDDAHPDPFTGQVYAATFLPRALSPAEVAALAAGTVPNHGDPLPGPSPHPAPPVDPVPAAAVWIEPAGSQLPPVTLRPGERHTQWMVVRNEGNEEVQFEVHVEEAAGLADIAGGMNGSAPYAVDPDTWLQVDPREGKVRPGGSADVAVSYDASGIEPQWESLLGAVTVRLQCSEEVCIAKDGSGGNGDGDNSSSAHDGQLDTPQETVGLPASRLATLRVVEPYCGLTDGSGEVTLRNLSFTEREAARSGEAEGNATVPLGTNHSAAKDADPGRGGSKRPWSSWGGENAGVGFELQMSFAEFNGGPTEVAAALEVQRGRITEVTESAHCGALEMTVEGAVILEDPWATNSTVVVATYPTDLNNASVRAVYDHHPVFELFGMDMIAASFGHLTDKPNVMVNVLFSELVTPLNQSGLDIGPGLSALSVLPMIELPWGFHIHVSFEEDFLGDTYVSIRAGAVQDSVGGGSAVTANLSLTKYHSLPFVQATSYEVEEDPMQHYYDGGHGHYRSSH</sequence>
<feature type="region of interest" description="Disordered" evidence="1">
    <location>
        <begin position="1150"/>
        <end position="1187"/>
    </location>
</feature>
<evidence type="ECO:0000256" key="2">
    <source>
        <dbReference type="SAM" id="SignalP"/>
    </source>
</evidence>
<evidence type="ECO:0000256" key="1">
    <source>
        <dbReference type="SAM" id="MobiDB-lite"/>
    </source>
</evidence>
<dbReference type="SUPFAM" id="SSF49899">
    <property type="entry name" value="Concanavalin A-like lectins/glucanases"/>
    <property type="match status" value="1"/>
</dbReference>
<feature type="signal peptide" evidence="2">
    <location>
        <begin position="1"/>
        <end position="35"/>
    </location>
</feature>
<evidence type="ECO:0000313" key="4">
    <source>
        <dbReference type="Proteomes" id="UP001190700"/>
    </source>
</evidence>
<comment type="caution">
    <text evidence="3">The sequence shown here is derived from an EMBL/GenBank/DDBJ whole genome shotgun (WGS) entry which is preliminary data.</text>
</comment>
<reference evidence="3 4" key="1">
    <citation type="journal article" date="2015" name="Genome Biol. Evol.">
        <title>Comparative Genomics of a Bacterivorous Green Alga Reveals Evolutionary Causalities and Consequences of Phago-Mixotrophic Mode of Nutrition.</title>
        <authorList>
            <person name="Burns J.A."/>
            <person name="Paasch A."/>
            <person name="Narechania A."/>
            <person name="Kim E."/>
        </authorList>
    </citation>
    <scope>NUCLEOTIDE SEQUENCE [LARGE SCALE GENOMIC DNA]</scope>
    <source>
        <strain evidence="3 4">PLY_AMNH</strain>
    </source>
</reference>
<feature type="region of interest" description="Disordered" evidence="1">
    <location>
        <begin position="313"/>
        <end position="341"/>
    </location>
</feature>
<organism evidence="3 4">
    <name type="scientific">Cymbomonas tetramitiformis</name>
    <dbReference type="NCBI Taxonomy" id="36881"/>
    <lineage>
        <taxon>Eukaryota</taxon>
        <taxon>Viridiplantae</taxon>
        <taxon>Chlorophyta</taxon>
        <taxon>Pyramimonadophyceae</taxon>
        <taxon>Pyramimonadales</taxon>
        <taxon>Pyramimonadaceae</taxon>
        <taxon>Cymbomonas</taxon>
    </lineage>
</organism>
<protein>
    <recommendedName>
        <fullName evidence="5">Laminin G domain-containing protein</fullName>
    </recommendedName>
</protein>
<keyword evidence="2" id="KW-0732">Signal</keyword>
<feature type="chain" id="PRO_5042256623" description="Laminin G domain-containing protein" evidence="2">
    <location>
        <begin position="36"/>
        <end position="1416"/>
    </location>
</feature>
<gene>
    <name evidence="3" type="ORF">CYMTET_37456</name>
</gene>
<feature type="region of interest" description="Disordered" evidence="1">
    <location>
        <begin position="1086"/>
        <end position="1111"/>
    </location>
</feature>
<dbReference type="Proteomes" id="UP001190700">
    <property type="component" value="Unassembled WGS sequence"/>
</dbReference>
<dbReference type="Gene3D" id="2.60.120.200">
    <property type="match status" value="1"/>
</dbReference>
<dbReference type="EMBL" id="LGRX02024886">
    <property type="protein sequence ID" value="KAK3253287.1"/>
    <property type="molecule type" value="Genomic_DNA"/>
</dbReference>
<feature type="region of interest" description="Disordered" evidence="1">
    <location>
        <begin position="889"/>
        <end position="911"/>
    </location>
</feature>
<proteinExistence type="predicted"/>
<name>A0AAE0CG95_9CHLO</name>
<feature type="region of interest" description="Disordered" evidence="1">
    <location>
        <begin position="80"/>
        <end position="99"/>
    </location>
</feature>
<feature type="compositionally biased region" description="Low complexity" evidence="1">
    <location>
        <begin position="173"/>
        <end position="187"/>
    </location>
</feature>
<feature type="compositionally biased region" description="Polar residues" evidence="1">
    <location>
        <begin position="83"/>
        <end position="99"/>
    </location>
</feature>
<feature type="region of interest" description="Disordered" evidence="1">
    <location>
        <begin position="171"/>
        <end position="294"/>
    </location>
</feature>
<accession>A0AAE0CG95</accession>